<dbReference type="Proteomes" id="UP000184212">
    <property type="component" value="Unassembled WGS sequence"/>
</dbReference>
<keyword evidence="1" id="KW-0804">Transcription</keyword>
<keyword evidence="1" id="KW-0240">DNA-directed RNA polymerase</keyword>
<protein>
    <submittedName>
        <fullName evidence="1">DNA-directed RNA polymerase specialized sigma subunit, sigma24 family</fullName>
    </submittedName>
</protein>
<reference evidence="1 2" key="1">
    <citation type="submission" date="2016-11" db="EMBL/GenBank/DDBJ databases">
        <authorList>
            <person name="Jaros S."/>
            <person name="Januszkiewicz K."/>
            <person name="Wedrychowicz H."/>
        </authorList>
    </citation>
    <scope>NUCLEOTIDE SEQUENCE [LARGE SCALE GENOMIC DNA]</scope>
    <source>
        <strain evidence="1 2">DSM 24574</strain>
    </source>
</reference>
<dbReference type="RefSeq" id="WP_143165025.1">
    <property type="nucleotide sequence ID" value="NZ_FQWQ01000003.1"/>
</dbReference>
<gene>
    <name evidence="1" type="ORF">SAMN04488109_4279</name>
</gene>
<dbReference type="Gene3D" id="1.20.140.160">
    <property type="match status" value="1"/>
</dbReference>
<dbReference type="InterPro" id="IPR013324">
    <property type="entry name" value="RNA_pol_sigma_r3/r4-like"/>
</dbReference>
<dbReference type="OrthoDB" id="9150024at2"/>
<dbReference type="AlphaFoldDB" id="A0A1M5TU92"/>
<dbReference type="GO" id="GO:0000428">
    <property type="term" value="C:DNA-directed RNA polymerase complex"/>
    <property type="evidence" value="ECO:0007669"/>
    <property type="project" value="UniProtKB-KW"/>
</dbReference>
<dbReference type="EMBL" id="FQWQ01000003">
    <property type="protein sequence ID" value="SHH54342.1"/>
    <property type="molecule type" value="Genomic_DNA"/>
</dbReference>
<proteinExistence type="predicted"/>
<dbReference type="SUPFAM" id="SSF88659">
    <property type="entry name" value="Sigma3 and sigma4 domains of RNA polymerase sigma factors"/>
    <property type="match status" value="1"/>
</dbReference>
<evidence type="ECO:0000313" key="2">
    <source>
        <dbReference type="Proteomes" id="UP000184212"/>
    </source>
</evidence>
<sequence length="176" mass="20342">MASSLQFYSGRVLPIVDSLLEVRKKLFGQRETISARQIYDRFVQDLFGYGMQFSRDRDAVKEALVKLFNQINSRGHQFYADRSSQVSLFKEFRKVLRQTFSIPGMHVSGEEHQTQTFESRLSPGIRKLTPLHQEALFLMLICGFNNREVAVIMGVGIKTVSQWADEAMSSYKFKKF</sequence>
<dbReference type="STRING" id="947013.SAMN04488109_4279"/>
<evidence type="ECO:0000313" key="1">
    <source>
        <dbReference type="EMBL" id="SHH54342.1"/>
    </source>
</evidence>
<accession>A0A1M5TU92</accession>
<organism evidence="1 2">
    <name type="scientific">Chryseolinea serpens</name>
    <dbReference type="NCBI Taxonomy" id="947013"/>
    <lineage>
        <taxon>Bacteria</taxon>
        <taxon>Pseudomonadati</taxon>
        <taxon>Bacteroidota</taxon>
        <taxon>Cytophagia</taxon>
        <taxon>Cytophagales</taxon>
        <taxon>Fulvivirgaceae</taxon>
        <taxon>Chryseolinea</taxon>
    </lineage>
</organism>
<name>A0A1M5TU92_9BACT</name>
<keyword evidence="2" id="KW-1185">Reference proteome</keyword>